<reference evidence="1" key="1">
    <citation type="submission" date="2022-12" db="EMBL/GenBank/DDBJ databases">
        <title>Genome sequence of SJ11.</title>
        <authorList>
            <person name="Woo H."/>
        </authorList>
    </citation>
    <scope>NUCLEOTIDE SEQUENCE</scope>
    <source>
        <strain evidence="1">SJ11</strain>
    </source>
</reference>
<evidence type="ECO:0008006" key="3">
    <source>
        <dbReference type="Google" id="ProtNLM"/>
    </source>
</evidence>
<dbReference type="Proteomes" id="UP001144341">
    <property type="component" value="Unassembled WGS sequence"/>
</dbReference>
<gene>
    <name evidence="1" type="ORF">O0931_03600</name>
</gene>
<comment type="caution">
    <text evidence="1">The sequence shown here is derived from an EMBL/GenBank/DDBJ whole genome shotgun (WGS) entry which is preliminary data.</text>
</comment>
<evidence type="ECO:0000313" key="1">
    <source>
        <dbReference type="EMBL" id="MCZ4222375.1"/>
    </source>
</evidence>
<dbReference type="EMBL" id="JAPWGL010000001">
    <property type="protein sequence ID" value="MCZ4222375.1"/>
    <property type="molecule type" value="Genomic_DNA"/>
</dbReference>
<dbReference type="RefSeq" id="WP_269414177.1">
    <property type="nucleotide sequence ID" value="NZ_JAPWGL010000001.1"/>
</dbReference>
<sequence>MRTGIILSINRVAGVGILKDFNNQTIRFYVEDSEKNICRGDTVNFDIFFKQRGLVAVNIRKCIMNDNIDV</sequence>
<name>A0ABT4KTX6_9SPHI</name>
<accession>A0ABT4KTX6</accession>
<keyword evidence="2" id="KW-1185">Reference proteome</keyword>
<protein>
    <recommendedName>
        <fullName evidence="3">CSD domain-containing protein</fullName>
    </recommendedName>
</protein>
<proteinExistence type="predicted"/>
<organism evidence="1 2">
    <name type="scientific">Pedobacter rhodius</name>
    <dbReference type="NCBI Taxonomy" id="3004098"/>
    <lineage>
        <taxon>Bacteria</taxon>
        <taxon>Pseudomonadati</taxon>
        <taxon>Bacteroidota</taxon>
        <taxon>Sphingobacteriia</taxon>
        <taxon>Sphingobacteriales</taxon>
        <taxon>Sphingobacteriaceae</taxon>
        <taxon>Pedobacter</taxon>
    </lineage>
</organism>
<evidence type="ECO:0000313" key="2">
    <source>
        <dbReference type="Proteomes" id="UP001144341"/>
    </source>
</evidence>